<accession>A0A7X1U786</accession>
<gene>
    <name evidence="2" type="ORF">GDH07_26275</name>
</gene>
<dbReference type="RefSeq" id="WP_152899376.1">
    <property type="nucleotide sequence ID" value="NZ_CP191492.1"/>
</dbReference>
<comment type="caution">
    <text evidence="2">The sequence shown here is derived from an EMBL/GenBank/DDBJ whole genome shotgun (WGS) entry which is preliminary data.</text>
</comment>
<evidence type="ECO:0000313" key="2">
    <source>
        <dbReference type="EMBL" id="MQA56833.1"/>
    </source>
</evidence>
<protein>
    <submittedName>
        <fullName evidence="2">Uncharacterized protein</fullName>
    </submittedName>
</protein>
<feature type="region of interest" description="Disordered" evidence="1">
    <location>
        <begin position="296"/>
        <end position="315"/>
    </location>
</feature>
<dbReference type="AlphaFoldDB" id="A0A7X1U786"/>
<reference evidence="2 3" key="1">
    <citation type="submission" date="2019-10" db="EMBL/GenBank/DDBJ databases">
        <title>Pseudomonas dajingensis sp. nov., isolated from the profound head ulcers of farmed Murray cod (Maccullochella peelii peelii).</title>
        <authorList>
            <person name="Liu Y."/>
        </authorList>
    </citation>
    <scope>NUCLEOTIDE SEQUENCE [LARGE SCALE GENOMIC DNA]</scope>
    <source>
        <strain evidence="2 3">MC042</strain>
    </source>
</reference>
<name>A0A7X1U786_9PSED</name>
<evidence type="ECO:0000256" key="1">
    <source>
        <dbReference type="SAM" id="MobiDB-lite"/>
    </source>
</evidence>
<proteinExistence type="predicted"/>
<evidence type="ECO:0000313" key="3">
    <source>
        <dbReference type="Proteomes" id="UP000486534"/>
    </source>
</evidence>
<dbReference type="Proteomes" id="UP000486534">
    <property type="component" value="Unassembled WGS sequence"/>
</dbReference>
<dbReference type="EMBL" id="WHUV01000005">
    <property type="protein sequence ID" value="MQA56833.1"/>
    <property type="molecule type" value="Genomic_DNA"/>
</dbReference>
<sequence length="315" mass="35983">MTQHKQAFGAFLSQLRIERGHLKISTFLAEVNLPFSANYYRDVESGRKHLSNDAAVELHDCLGIDPASKSSFDYYWHYFRDLLPVQVHEMLFGKGVEVTDLPARLELREHDSRILRRALSLSRYEREFIVTQEIIAAFNEQFELLPLMTYLYMVDSASVAEVRLVCQQLGLAYDQRTEAFLALVAKERSTPQAPFVRHAPTLRMPRTAEALALKDRFLRAEIDRSLSKPEQSEYFDVSGSFKYSSMVTLRDAEIEQIQDRLVELFSLIEVHNKSAGQLEDPGAQPYFFGLVVSGRPEYDGRAGRPKNKPRGASEA</sequence>
<organism evidence="2 3">
    <name type="scientific">Pseudomonas piscis</name>
    <dbReference type="NCBI Taxonomy" id="2614538"/>
    <lineage>
        <taxon>Bacteria</taxon>
        <taxon>Pseudomonadati</taxon>
        <taxon>Pseudomonadota</taxon>
        <taxon>Gammaproteobacteria</taxon>
        <taxon>Pseudomonadales</taxon>
        <taxon>Pseudomonadaceae</taxon>
        <taxon>Pseudomonas</taxon>
    </lineage>
</organism>